<comment type="caution">
    <text evidence="1">The sequence shown here is derived from an EMBL/GenBank/DDBJ whole genome shotgun (WGS) entry which is preliminary data.</text>
</comment>
<dbReference type="Proteomes" id="UP001164929">
    <property type="component" value="Chromosome 18"/>
</dbReference>
<name>A0AAD6LCG2_9ROSI</name>
<gene>
    <name evidence="1" type="ORF">NC653_039943</name>
</gene>
<keyword evidence="2" id="KW-1185">Reference proteome</keyword>
<sequence>MLLQVHAKRLSKWLYLPENWDFLL</sequence>
<protein>
    <submittedName>
        <fullName evidence="1">Uncharacterized protein</fullName>
    </submittedName>
</protein>
<organism evidence="1 2">
    <name type="scientific">Populus alba x Populus x berolinensis</name>
    <dbReference type="NCBI Taxonomy" id="444605"/>
    <lineage>
        <taxon>Eukaryota</taxon>
        <taxon>Viridiplantae</taxon>
        <taxon>Streptophyta</taxon>
        <taxon>Embryophyta</taxon>
        <taxon>Tracheophyta</taxon>
        <taxon>Spermatophyta</taxon>
        <taxon>Magnoliopsida</taxon>
        <taxon>eudicotyledons</taxon>
        <taxon>Gunneridae</taxon>
        <taxon>Pentapetalae</taxon>
        <taxon>rosids</taxon>
        <taxon>fabids</taxon>
        <taxon>Malpighiales</taxon>
        <taxon>Salicaceae</taxon>
        <taxon>Saliceae</taxon>
        <taxon>Populus</taxon>
    </lineage>
</organism>
<dbReference type="EMBL" id="JAQIZT010000018">
    <property type="protein sequence ID" value="KAJ6958141.1"/>
    <property type="molecule type" value="Genomic_DNA"/>
</dbReference>
<accession>A0AAD6LCG2</accession>
<proteinExistence type="predicted"/>
<evidence type="ECO:0000313" key="1">
    <source>
        <dbReference type="EMBL" id="KAJ6958141.1"/>
    </source>
</evidence>
<dbReference type="AlphaFoldDB" id="A0AAD6LCG2"/>
<evidence type="ECO:0000313" key="2">
    <source>
        <dbReference type="Proteomes" id="UP001164929"/>
    </source>
</evidence>
<reference evidence="1 2" key="1">
    <citation type="journal article" date="2023" name="Mol. Ecol. Resour.">
        <title>Chromosome-level genome assembly of a triploid poplar Populus alba 'Berolinensis'.</title>
        <authorList>
            <person name="Chen S."/>
            <person name="Yu Y."/>
            <person name="Wang X."/>
            <person name="Wang S."/>
            <person name="Zhang T."/>
            <person name="Zhou Y."/>
            <person name="He R."/>
            <person name="Meng N."/>
            <person name="Wang Y."/>
            <person name="Liu W."/>
            <person name="Liu Z."/>
            <person name="Liu J."/>
            <person name="Guo Q."/>
            <person name="Huang H."/>
            <person name="Sederoff R.R."/>
            <person name="Wang G."/>
            <person name="Qu G."/>
            <person name="Chen S."/>
        </authorList>
    </citation>
    <scope>NUCLEOTIDE SEQUENCE [LARGE SCALE GENOMIC DNA]</scope>
    <source>
        <strain evidence="1">SC-2020</strain>
    </source>
</reference>